<sequence>MSDIHIEKGRPQHQEGGQLTYAAIDNMAEVILGKNNEKEIEADLQKLWKNRANRFSHDISYVAVQDEKVLGAITCAPLEQIEKAMTPTVLQIISMNKLKPFLSIAKHPKRFYALVSMEEGQEDEYHISMLATMPDARGKGVGGKLLDYAEQQALENGFNNISLTVVKDNDKAVRLYKKQGFKIVGNIDHPPFHLYQMRKELK</sequence>
<reference evidence="4 5" key="1">
    <citation type="submission" date="2019-04" db="EMBL/GenBank/DDBJ databases">
        <title>Genomic characterization of Staphylococcus petrasii strains.</title>
        <authorList>
            <person name="Vrbovska V."/>
            <person name="Kovarovic V."/>
            <person name="Maslanova I."/>
            <person name="Indrakova A."/>
            <person name="Petras P."/>
            <person name="Sedo O."/>
            <person name="Svec P."/>
            <person name="Fisarova L."/>
            <person name="Sedlacek I."/>
            <person name="Doskar J."/>
            <person name="Pantucek R."/>
        </authorList>
    </citation>
    <scope>NUCLEOTIDE SEQUENCE [LARGE SCALE GENOMIC DNA]</scope>
    <source>
        <strain evidence="4 5">CCM 8529</strain>
    </source>
</reference>
<dbReference type="Proteomes" id="UP000297459">
    <property type="component" value="Unassembled WGS sequence"/>
</dbReference>
<dbReference type="CDD" id="cd04301">
    <property type="entry name" value="NAT_SF"/>
    <property type="match status" value="1"/>
</dbReference>
<dbReference type="InterPro" id="IPR000182">
    <property type="entry name" value="GNAT_dom"/>
</dbReference>
<proteinExistence type="predicted"/>
<dbReference type="RefSeq" id="WP_126565156.1">
    <property type="nucleotide sequence ID" value="NZ_BMCY01000001.1"/>
</dbReference>
<keyword evidence="1 4" id="KW-0808">Transferase</keyword>
<gene>
    <name evidence="4" type="ORF">E2558_01110</name>
</gene>
<evidence type="ECO:0000313" key="4">
    <source>
        <dbReference type="EMBL" id="TGN28255.1"/>
    </source>
</evidence>
<organism evidence="4 5">
    <name type="scientific">Staphylococcus pragensis</name>
    <dbReference type="NCBI Taxonomy" id="1611836"/>
    <lineage>
        <taxon>Bacteria</taxon>
        <taxon>Bacillati</taxon>
        <taxon>Bacillota</taxon>
        <taxon>Bacilli</taxon>
        <taxon>Bacillales</taxon>
        <taxon>Staphylococcaceae</taxon>
        <taxon>Staphylococcus</taxon>
    </lineage>
</organism>
<name>A0A4Z1BZZ2_9STAP</name>
<dbReference type="Pfam" id="PF00583">
    <property type="entry name" value="Acetyltransf_1"/>
    <property type="match status" value="1"/>
</dbReference>
<dbReference type="PANTHER" id="PTHR43420">
    <property type="entry name" value="ACETYLTRANSFERASE"/>
    <property type="match status" value="1"/>
</dbReference>
<accession>A0A4Z1BZZ2</accession>
<dbReference type="Gene3D" id="3.40.630.30">
    <property type="match status" value="1"/>
</dbReference>
<evidence type="ECO:0000256" key="2">
    <source>
        <dbReference type="ARBA" id="ARBA00023315"/>
    </source>
</evidence>
<protein>
    <submittedName>
        <fullName evidence="4">GNAT family N-acetyltransferase</fullName>
    </submittedName>
</protein>
<dbReference type="EMBL" id="SRPJ01000001">
    <property type="protein sequence ID" value="TGN28255.1"/>
    <property type="molecule type" value="Genomic_DNA"/>
</dbReference>
<feature type="domain" description="N-acetyltransferase" evidence="3">
    <location>
        <begin position="22"/>
        <end position="202"/>
    </location>
</feature>
<dbReference type="SUPFAM" id="SSF55729">
    <property type="entry name" value="Acyl-CoA N-acyltransferases (Nat)"/>
    <property type="match status" value="1"/>
</dbReference>
<dbReference type="GO" id="GO:0016747">
    <property type="term" value="F:acyltransferase activity, transferring groups other than amino-acyl groups"/>
    <property type="evidence" value="ECO:0007669"/>
    <property type="project" value="InterPro"/>
</dbReference>
<dbReference type="PROSITE" id="PS51186">
    <property type="entry name" value="GNAT"/>
    <property type="match status" value="1"/>
</dbReference>
<dbReference type="InterPro" id="IPR050680">
    <property type="entry name" value="YpeA/RimI_acetyltransf"/>
</dbReference>
<dbReference type="AlphaFoldDB" id="A0A4Z1BZZ2"/>
<evidence type="ECO:0000259" key="3">
    <source>
        <dbReference type="PROSITE" id="PS51186"/>
    </source>
</evidence>
<evidence type="ECO:0000256" key="1">
    <source>
        <dbReference type="ARBA" id="ARBA00022679"/>
    </source>
</evidence>
<evidence type="ECO:0000313" key="5">
    <source>
        <dbReference type="Proteomes" id="UP000297459"/>
    </source>
</evidence>
<dbReference type="PANTHER" id="PTHR43420:SF47">
    <property type="entry name" value="N-ACETYLTRANSFERASE DOMAIN-CONTAINING PROTEIN"/>
    <property type="match status" value="1"/>
</dbReference>
<comment type="caution">
    <text evidence="4">The sequence shown here is derived from an EMBL/GenBank/DDBJ whole genome shotgun (WGS) entry which is preliminary data.</text>
</comment>
<keyword evidence="5" id="KW-1185">Reference proteome</keyword>
<keyword evidence="2" id="KW-0012">Acyltransferase</keyword>
<dbReference type="InterPro" id="IPR016181">
    <property type="entry name" value="Acyl_CoA_acyltransferase"/>
</dbReference>